<sequence>MNHSNSEPEHTPPGSIEKAPFLSDIRVDSSQWLPEYASPMSPWITSADYHALYEQGAFEVPGARSRAGILNGYFQFVHPELPILSQEDFLMVLDQSYGGSRGISFLLFQAVIFAATAFQPADSLALDGFNNRREARKTRFERVRLLYSYGCEEDRIAILQSVLLMTYWDEISDPGQDAWHFVGVAKAVLDSVKMNPTDSERKFIRQQPGLWNRISWSCYIRDRLVCLQTRRPFQFEEADFDFNTLQPSDFEFGPLPTTCCLGSDGSHPAIRDPSMRSVLSQISISLLKCCKCISRILNCQYTPSWETSQCSDISSSILSPRHPHAMDVEVLLRDIELEEWLNTLPETLRWCSSDPRFQISKHGDVLLHFRAILNGIYSIACSALHRPQLAVVAPRLPELIELSRRRLRHSANTITETYKYFSSQDLTHMFPNSQVAMLSTALVTHLDDLLSTESSTRRSAIESSQSCAQGLQKLGETYPSAASALMSVNDAIPKTAISLEMGNNPLSRPLDNYRASYGGTTVTQPEDNGHSEIFAAFPPIAQQLDNLNPPQMSKLLCSHFMMTPSERSLLQDLASTEASSLDLYSDEDSAFDDDSYGSSGRDSAPYQSQLSSTQIPPQTETTVPNPQIHPSMELYEGDNAEDDWTLLQSLLLAPDDRCNLHYMADDRDEDMVFSILDTTWNR</sequence>
<keyword evidence="1" id="KW-0539">Nucleus</keyword>
<feature type="compositionally biased region" description="Acidic residues" evidence="2">
    <location>
        <begin position="584"/>
        <end position="595"/>
    </location>
</feature>
<dbReference type="PANTHER" id="PTHR47425:SF3">
    <property type="entry name" value="ZN(II)2CYS6 TRANSCRIPTION FACTOR (EUROFUNG)"/>
    <property type="match status" value="1"/>
</dbReference>
<dbReference type="GO" id="GO:0008270">
    <property type="term" value="F:zinc ion binding"/>
    <property type="evidence" value="ECO:0007669"/>
    <property type="project" value="InterPro"/>
</dbReference>
<dbReference type="Proteomes" id="UP001149954">
    <property type="component" value="Unassembled WGS sequence"/>
</dbReference>
<dbReference type="InterPro" id="IPR052761">
    <property type="entry name" value="Fungal_Detox/Toxin_TFs"/>
</dbReference>
<dbReference type="GO" id="GO:0003677">
    <property type="term" value="F:DNA binding"/>
    <property type="evidence" value="ECO:0007669"/>
    <property type="project" value="InterPro"/>
</dbReference>
<reference evidence="4" key="1">
    <citation type="submission" date="2022-12" db="EMBL/GenBank/DDBJ databases">
        <authorList>
            <person name="Petersen C."/>
        </authorList>
    </citation>
    <scope>NUCLEOTIDE SEQUENCE</scope>
    <source>
        <strain evidence="4">IBT 29495</strain>
    </source>
</reference>
<feature type="region of interest" description="Disordered" evidence="2">
    <location>
        <begin position="584"/>
        <end position="631"/>
    </location>
</feature>
<dbReference type="CDD" id="cd12148">
    <property type="entry name" value="fungal_TF_MHR"/>
    <property type="match status" value="1"/>
</dbReference>
<dbReference type="Pfam" id="PF04082">
    <property type="entry name" value="Fungal_trans"/>
    <property type="match status" value="1"/>
</dbReference>
<dbReference type="GO" id="GO:0006351">
    <property type="term" value="P:DNA-templated transcription"/>
    <property type="evidence" value="ECO:0007669"/>
    <property type="project" value="InterPro"/>
</dbReference>
<gene>
    <name evidence="4" type="ORF">N7463_004572</name>
</gene>
<feature type="compositionally biased region" description="Polar residues" evidence="2">
    <location>
        <begin position="605"/>
        <end position="625"/>
    </location>
</feature>
<dbReference type="PANTHER" id="PTHR47425">
    <property type="entry name" value="FARB-RELATED"/>
    <property type="match status" value="1"/>
</dbReference>
<evidence type="ECO:0000256" key="1">
    <source>
        <dbReference type="ARBA" id="ARBA00023242"/>
    </source>
</evidence>
<feature type="domain" description="Xylanolytic transcriptional activator regulatory" evidence="3">
    <location>
        <begin position="71"/>
        <end position="325"/>
    </location>
</feature>
<dbReference type="OrthoDB" id="4368296at2759"/>
<evidence type="ECO:0000256" key="2">
    <source>
        <dbReference type="SAM" id="MobiDB-lite"/>
    </source>
</evidence>
<evidence type="ECO:0000259" key="3">
    <source>
        <dbReference type="Pfam" id="PF04082"/>
    </source>
</evidence>
<dbReference type="InterPro" id="IPR007219">
    <property type="entry name" value="XnlR_reg_dom"/>
</dbReference>
<protein>
    <recommendedName>
        <fullName evidence="3">Xylanolytic transcriptional activator regulatory domain-containing protein</fullName>
    </recommendedName>
</protein>
<dbReference type="AlphaFoldDB" id="A0A9W9Y410"/>
<dbReference type="EMBL" id="JAPWDS010000002">
    <property type="protein sequence ID" value="KAJ5515020.1"/>
    <property type="molecule type" value="Genomic_DNA"/>
</dbReference>
<evidence type="ECO:0000313" key="4">
    <source>
        <dbReference type="EMBL" id="KAJ5515020.1"/>
    </source>
</evidence>
<organism evidence="4 5">
    <name type="scientific">Penicillium fimorum</name>
    <dbReference type="NCBI Taxonomy" id="1882269"/>
    <lineage>
        <taxon>Eukaryota</taxon>
        <taxon>Fungi</taxon>
        <taxon>Dikarya</taxon>
        <taxon>Ascomycota</taxon>
        <taxon>Pezizomycotina</taxon>
        <taxon>Eurotiomycetes</taxon>
        <taxon>Eurotiomycetidae</taxon>
        <taxon>Eurotiales</taxon>
        <taxon>Aspergillaceae</taxon>
        <taxon>Penicillium</taxon>
    </lineage>
</organism>
<name>A0A9W9Y410_9EURO</name>
<comment type="caution">
    <text evidence="4">The sequence shown here is derived from an EMBL/GenBank/DDBJ whole genome shotgun (WGS) entry which is preliminary data.</text>
</comment>
<evidence type="ECO:0000313" key="5">
    <source>
        <dbReference type="Proteomes" id="UP001149954"/>
    </source>
</evidence>
<keyword evidence="5" id="KW-1185">Reference proteome</keyword>
<proteinExistence type="predicted"/>
<accession>A0A9W9Y410</accession>
<reference evidence="4" key="2">
    <citation type="journal article" date="2023" name="IMA Fungus">
        <title>Comparative genomic study of the Penicillium genus elucidates a diverse pangenome and 15 lateral gene transfer events.</title>
        <authorList>
            <person name="Petersen C."/>
            <person name="Sorensen T."/>
            <person name="Nielsen M.R."/>
            <person name="Sondergaard T.E."/>
            <person name="Sorensen J.L."/>
            <person name="Fitzpatrick D.A."/>
            <person name="Frisvad J.C."/>
            <person name="Nielsen K.L."/>
        </authorList>
    </citation>
    <scope>NUCLEOTIDE SEQUENCE</scope>
    <source>
        <strain evidence="4">IBT 29495</strain>
    </source>
</reference>